<evidence type="ECO:0000313" key="5">
    <source>
        <dbReference type="Proteomes" id="UP000033097"/>
    </source>
</evidence>
<feature type="region of interest" description="Disordered" evidence="1">
    <location>
        <begin position="475"/>
        <end position="509"/>
    </location>
</feature>
<dbReference type="InterPro" id="IPR013783">
    <property type="entry name" value="Ig-like_fold"/>
</dbReference>
<keyword evidence="2" id="KW-0472">Membrane</keyword>
<dbReference type="InterPro" id="IPR001434">
    <property type="entry name" value="OmcB-like_DUF11"/>
</dbReference>
<dbReference type="RefSeq" id="WP_048046551.1">
    <property type="nucleotide sequence ID" value="NZ_CP009512.1"/>
</dbReference>
<dbReference type="PANTHER" id="PTHR12861">
    <property type="entry name" value="TRANSLOCON-ASSOCIATED PROTEIN, BETA SUBUNIT PRECURSOR TRAP-BETA SIGNAL SEQUENCE RECEPTOR BETA SUBUNIT"/>
    <property type="match status" value="1"/>
</dbReference>
<gene>
    <name evidence="4" type="ORF">MSMAS_1990</name>
</gene>
<dbReference type="PATRIC" id="fig|213585.10.peg.2537"/>
<evidence type="ECO:0000313" key="4">
    <source>
        <dbReference type="EMBL" id="AKB65186.1"/>
    </source>
</evidence>
<feature type="transmembrane region" description="Helical" evidence="2">
    <location>
        <begin position="512"/>
        <end position="530"/>
    </location>
</feature>
<organism evidence="4 5">
    <name type="scientific">Methanosarcina mazei S-6</name>
    <dbReference type="NCBI Taxonomy" id="213585"/>
    <lineage>
        <taxon>Archaea</taxon>
        <taxon>Methanobacteriati</taxon>
        <taxon>Methanobacteriota</taxon>
        <taxon>Stenosarchaea group</taxon>
        <taxon>Methanomicrobia</taxon>
        <taxon>Methanosarcinales</taxon>
        <taxon>Methanosarcinaceae</taxon>
        <taxon>Methanosarcina</taxon>
    </lineage>
</organism>
<evidence type="ECO:0000256" key="2">
    <source>
        <dbReference type="SAM" id="Phobius"/>
    </source>
</evidence>
<reference evidence="4 5" key="1">
    <citation type="submission" date="2014-07" db="EMBL/GenBank/DDBJ databases">
        <title>Methanogenic archaea and the global carbon cycle.</title>
        <authorList>
            <person name="Henriksen J.R."/>
            <person name="Luke J."/>
            <person name="Reinhart S."/>
            <person name="Benedict M.N."/>
            <person name="Youngblut N.D."/>
            <person name="Metcalf M.E."/>
            <person name="Whitaker R.J."/>
            <person name="Metcalf W.W."/>
        </authorList>
    </citation>
    <scope>NUCLEOTIDE SEQUENCE [LARGE SCALE GENOMIC DNA]</scope>
    <source>
        <strain evidence="4 5">S-6</strain>
    </source>
</reference>
<keyword evidence="2" id="KW-1133">Transmembrane helix</keyword>
<feature type="compositionally biased region" description="Polar residues" evidence="1">
    <location>
        <begin position="476"/>
        <end position="488"/>
    </location>
</feature>
<evidence type="ECO:0000259" key="3">
    <source>
        <dbReference type="Pfam" id="PF01345"/>
    </source>
</evidence>
<proteinExistence type="predicted"/>
<dbReference type="InterPro" id="IPR047589">
    <property type="entry name" value="DUF11_rpt"/>
</dbReference>
<dbReference type="GeneID" id="24839707"/>
<sequence length="534" mass="58895">MDKKIVLIGLLAVCIFSILSMTASAADNIEWVEKKDGAKLYWGETINVDGYDVKAEDFNEDGMVFVSISKDGEKLKTSPLTAGLEFEYNDEIKVYAQKVDPNYEVITKDGKEFKTGKWNPYAELDILLRGKPGFDIDVETKKDTYDSKLTGDSRIDVTINVKNDGEAKAQNVVLTVDTAGLEVLNGKTKYTYTKILKGEAVEPISLTLKASTPWEDTDYNISVKTTCEDIRGKKYEHTGYKIIKIEKKWDLIVSKNFIKERHMGENVPVSVTVRNRGLCDINNIVLKDSIVSNMHLQKDATLDKTFSLKAGETAEDVFKYTLVPERPGEYTFPKTVAAFTLSNGQSEQVESDNSEKITIYGPYIEITKTVDRQQLNPGDKLTVTVTAKNTGNVDASVTVTDTVPSEAKLISGETSFKQVLESNGGSKTITYIMQMNKEGEIKIPACKANFLDLDKYSGEVYSESPVVNVGKIITLEGSSPQPEGSTSSNEEKDETSDPSTGGTEEDYEDTPGFGFFLAVAGILMGTGFIMKKKA</sequence>
<feature type="domain" description="DUF11" evidence="3">
    <location>
        <begin position="364"/>
        <end position="430"/>
    </location>
</feature>
<name>A0A0E3LUF6_METMZ</name>
<dbReference type="KEGG" id="mmj:MSMAS_1990"/>
<protein>
    <recommendedName>
        <fullName evidence="3">DUF11 domain-containing protein</fullName>
    </recommendedName>
</protein>
<dbReference type="Proteomes" id="UP000033097">
    <property type="component" value="Chromosome"/>
</dbReference>
<keyword evidence="2" id="KW-0812">Transmembrane</keyword>
<evidence type="ECO:0000256" key="1">
    <source>
        <dbReference type="SAM" id="MobiDB-lite"/>
    </source>
</evidence>
<dbReference type="Pfam" id="PF01345">
    <property type="entry name" value="DUF11"/>
    <property type="match status" value="1"/>
</dbReference>
<dbReference type="Gene3D" id="2.60.40.10">
    <property type="entry name" value="Immunoglobulins"/>
    <property type="match status" value="2"/>
</dbReference>
<accession>A0A0E3LUF6</accession>
<dbReference type="EMBL" id="CP009512">
    <property type="protein sequence ID" value="AKB65186.1"/>
    <property type="molecule type" value="Genomic_DNA"/>
</dbReference>
<dbReference type="NCBIfam" id="TIGR01451">
    <property type="entry name" value="B_ant_repeat"/>
    <property type="match status" value="1"/>
</dbReference>
<dbReference type="AlphaFoldDB" id="A0A0E3LUF6"/>
<dbReference type="PANTHER" id="PTHR12861:SF3">
    <property type="entry name" value="TRANSLOCON-ASSOCIATED PROTEIN SUBUNIT BETA"/>
    <property type="match status" value="1"/>
</dbReference>
<dbReference type="HOGENOM" id="CLU_509625_0_0_2"/>